<dbReference type="AlphaFoldDB" id="A0A4C1URC2"/>
<gene>
    <name evidence="1" type="ORF">EVAR_83898_1</name>
</gene>
<proteinExistence type="predicted"/>
<protein>
    <submittedName>
        <fullName evidence="1">Uncharacterized protein</fullName>
    </submittedName>
</protein>
<reference evidence="1 2" key="1">
    <citation type="journal article" date="2019" name="Commun. Biol.">
        <title>The bagworm genome reveals a unique fibroin gene that provides high tensile strength.</title>
        <authorList>
            <person name="Kono N."/>
            <person name="Nakamura H."/>
            <person name="Ohtoshi R."/>
            <person name="Tomita M."/>
            <person name="Numata K."/>
            <person name="Arakawa K."/>
        </authorList>
    </citation>
    <scope>NUCLEOTIDE SEQUENCE [LARGE SCALE GENOMIC DNA]</scope>
</reference>
<accession>A0A4C1URC2</accession>
<organism evidence="1 2">
    <name type="scientific">Eumeta variegata</name>
    <name type="common">Bagworm moth</name>
    <name type="synonym">Eumeta japonica</name>
    <dbReference type="NCBI Taxonomy" id="151549"/>
    <lineage>
        <taxon>Eukaryota</taxon>
        <taxon>Metazoa</taxon>
        <taxon>Ecdysozoa</taxon>
        <taxon>Arthropoda</taxon>
        <taxon>Hexapoda</taxon>
        <taxon>Insecta</taxon>
        <taxon>Pterygota</taxon>
        <taxon>Neoptera</taxon>
        <taxon>Endopterygota</taxon>
        <taxon>Lepidoptera</taxon>
        <taxon>Glossata</taxon>
        <taxon>Ditrysia</taxon>
        <taxon>Tineoidea</taxon>
        <taxon>Psychidae</taxon>
        <taxon>Oiketicinae</taxon>
        <taxon>Eumeta</taxon>
    </lineage>
</organism>
<evidence type="ECO:0000313" key="2">
    <source>
        <dbReference type="Proteomes" id="UP000299102"/>
    </source>
</evidence>
<sequence length="146" mass="16557">MIANKSVSRIRKFSARCLPALPCLVNGSLKHNMCANVDWAYSDQKLQGNLRTEDSVRNGQILMKSHVKNFKITYSIGYLNVLMRRPRSCRAKTPHTRWLLATCLMYPTPPSLSRRTVASTVRSLRCAAELRVEFSIDEFSHSAGQN</sequence>
<dbReference type="Proteomes" id="UP000299102">
    <property type="component" value="Unassembled WGS sequence"/>
</dbReference>
<comment type="caution">
    <text evidence="1">The sequence shown here is derived from an EMBL/GenBank/DDBJ whole genome shotgun (WGS) entry which is preliminary data.</text>
</comment>
<keyword evidence="2" id="KW-1185">Reference proteome</keyword>
<name>A0A4C1URC2_EUMVA</name>
<dbReference type="EMBL" id="BGZK01000214">
    <property type="protein sequence ID" value="GBP28998.1"/>
    <property type="molecule type" value="Genomic_DNA"/>
</dbReference>
<evidence type="ECO:0000313" key="1">
    <source>
        <dbReference type="EMBL" id="GBP28998.1"/>
    </source>
</evidence>